<evidence type="ECO:0000256" key="2">
    <source>
        <dbReference type="ARBA" id="ARBA00022448"/>
    </source>
</evidence>
<evidence type="ECO:0000256" key="4">
    <source>
        <dbReference type="ARBA" id="ARBA00022692"/>
    </source>
</evidence>
<dbReference type="SUPFAM" id="SSF103473">
    <property type="entry name" value="MFS general substrate transporter"/>
    <property type="match status" value="1"/>
</dbReference>
<dbReference type="EMBL" id="CP018082">
    <property type="protein sequence ID" value="APE33164.1"/>
    <property type="molecule type" value="Genomic_DNA"/>
</dbReference>
<dbReference type="PANTHER" id="PTHR42718:SF46">
    <property type="entry name" value="BLR6921 PROTEIN"/>
    <property type="match status" value="1"/>
</dbReference>
<feature type="transmembrane region" description="Helical" evidence="7">
    <location>
        <begin position="436"/>
        <end position="457"/>
    </location>
</feature>
<dbReference type="PANTHER" id="PTHR42718">
    <property type="entry name" value="MAJOR FACILITATOR SUPERFAMILY MULTIDRUG TRANSPORTER MFSC"/>
    <property type="match status" value="1"/>
</dbReference>
<evidence type="ECO:0000256" key="1">
    <source>
        <dbReference type="ARBA" id="ARBA00004651"/>
    </source>
</evidence>
<keyword evidence="6 7" id="KW-0472">Membrane</keyword>
<gene>
    <name evidence="9" type="ORF">BOX37_03380</name>
</gene>
<dbReference type="GO" id="GO:0005886">
    <property type="term" value="C:plasma membrane"/>
    <property type="evidence" value="ECO:0007669"/>
    <property type="project" value="UniProtKB-SubCell"/>
</dbReference>
<evidence type="ECO:0000259" key="8">
    <source>
        <dbReference type="PROSITE" id="PS50850"/>
    </source>
</evidence>
<organism evidence="9 10">
    <name type="scientific">Nocardia mangyaensis</name>
    <dbReference type="NCBI Taxonomy" id="2213200"/>
    <lineage>
        <taxon>Bacteria</taxon>
        <taxon>Bacillati</taxon>
        <taxon>Actinomycetota</taxon>
        <taxon>Actinomycetes</taxon>
        <taxon>Mycobacteriales</taxon>
        <taxon>Nocardiaceae</taxon>
        <taxon>Nocardia</taxon>
    </lineage>
</organism>
<feature type="transmembrane region" description="Helical" evidence="7">
    <location>
        <begin position="165"/>
        <end position="187"/>
    </location>
</feature>
<dbReference type="InterPro" id="IPR005829">
    <property type="entry name" value="Sugar_transporter_CS"/>
</dbReference>
<feature type="domain" description="Major facilitator superfamily (MFS) profile" evidence="8">
    <location>
        <begin position="12"/>
        <end position="462"/>
    </location>
</feature>
<dbReference type="CDD" id="cd17321">
    <property type="entry name" value="MFS_MMR_MDR_like"/>
    <property type="match status" value="1"/>
</dbReference>
<dbReference type="PROSITE" id="PS50850">
    <property type="entry name" value="MFS"/>
    <property type="match status" value="1"/>
</dbReference>
<evidence type="ECO:0000313" key="9">
    <source>
        <dbReference type="EMBL" id="APE33164.1"/>
    </source>
</evidence>
<accession>A0A1J0VMA3</accession>
<evidence type="ECO:0000256" key="7">
    <source>
        <dbReference type="SAM" id="Phobius"/>
    </source>
</evidence>
<keyword evidence="10" id="KW-1185">Reference proteome</keyword>
<dbReference type="OrthoDB" id="7375466at2"/>
<dbReference type="InterPro" id="IPR036259">
    <property type="entry name" value="MFS_trans_sf"/>
</dbReference>
<keyword evidence="4 7" id="KW-0812">Transmembrane</keyword>
<keyword evidence="5 7" id="KW-1133">Transmembrane helix</keyword>
<keyword evidence="3" id="KW-1003">Cell membrane</keyword>
<evidence type="ECO:0000256" key="3">
    <source>
        <dbReference type="ARBA" id="ARBA00022475"/>
    </source>
</evidence>
<feature type="transmembrane region" description="Helical" evidence="7">
    <location>
        <begin position="296"/>
        <end position="319"/>
    </location>
</feature>
<dbReference type="Gene3D" id="1.20.1720.10">
    <property type="entry name" value="Multidrug resistance protein D"/>
    <property type="match status" value="1"/>
</dbReference>
<feature type="transmembrane region" description="Helical" evidence="7">
    <location>
        <begin position="78"/>
        <end position="97"/>
    </location>
</feature>
<evidence type="ECO:0000256" key="5">
    <source>
        <dbReference type="ARBA" id="ARBA00022989"/>
    </source>
</evidence>
<dbReference type="InterPro" id="IPR011701">
    <property type="entry name" value="MFS"/>
</dbReference>
<feature type="transmembrane region" description="Helical" evidence="7">
    <location>
        <begin position="103"/>
        <end position="126"/>
    </location>
</feature>
<proteinExistence type="predicted"/>
<keyword evidence="2" id="KW-0813">Transport</keyword>
<dbReference type="InterPro" id="IPR020846">
    <property type="entry name" value="MFS_dom"/>
</dbReference>
<dbReference type="AlphaFoldDB" id="A0A1J0VMA3"/>
<dbReference type="GO" id="GO:0022857">
    <property type="term" value="F:transmembrane transporter activity"/>
    <property type="evidence" value="ECO:0007669"/>
    <property type="project" value="InterPro"/>
</dbReference>
<feature type="transmembrane region" description="Helical" evidence="7">
    <location>
        <begin position="358"/>
        <end position="381"/>
    </location>
</feature>
<feature type="transmembrane region" description="Helical" evidence="7">
    <location>
        <begin position="225"/>
        <end position="248"/>
    </location>
</feature>
<dbReference type="Proteomes" id="UP000183810">
    <property type="component" value="Chromosome"/>
</dbReference>
<protein>
    <submittedName>
        <fullName evidence="9">MFS transporter</fullName>
    </submittedName>
</protein>
<feature type="transmembrane region" description="Helical" evidence="7">
    <location>
        <begin position="393"/>
        <end position="416"/>
    </location>
</feature>
<sequence>MKDTMMRRPATTLALLAFSSLITSLDFTIIYVALPDIARDVGFSGHSMQWVVSAYAIFFGGLLLLGGRSADLLGRRRMFVLGMVVFGGASLLGGIATTTTALIAARAIQGIGAALLFPATLSLVNTMFEEGRQRIRALAVWAMAGAGGLSLGALLGGVLTSAFGWQAVFLINIPLVVLGSVAAFPLLRPDGPRDRGRGFDVPGALTGTVGVTLLVFTVAQGPESGWGSAPVLGGGVLAVVLLAAFLVIEARSSSPLMPLRLARALAPALAVIFVFGASMQNIVYFLTLFLQNVWRYSALVTGLVFLSLSVVIAVANFVAERLIGRIGIRTTLLIGLLLGAVGGALLAAGMALDGSYRTIVVGILVYGAGMGTVYPTMYAAAGTGVVDQEQGTAGGMANTAMQVGVGVGLAVLVGVANAGSAGLDGEALRLASADGLRVTVVVAAALTLLGLLAAASLPGHRAVDAHNDSEDATSSVPVRS</sequence>
<dbReference type="Pfam" id="PF07690">
    <property type="entry name" value="MFS_1"/>
    <property type="match status" value="1"/>
</dbReference>
<reference evidence="9" key="1">
    <citation type="submission" date="2016-11" db="EMBL/GenBank/DDBJ databases">
        <authorList>
            <person name="Jaros S."/>
            <person name="Januszkiewicz K."/>
            <person name="Wedrychowicz H."/>
        </authorList>
    </citation>
    <scope>NUCLEOTIDE SEQUENCE [LARGE SCALE GENOMIC DNA]</scope>
    <source>
        <strain evidence="9">Y48</strain>
    </source>
</reference>
<dbReference type="KEGG" id="nsl:BOX37_03380"/>
<comment type="subcellular location">
    <subcellularLocation>
        <location evidence="1">Cell membrane</location>
        <topology evidence="1">Multi-pass membrane protein</topology>
    </subcellularLocation>
</comment>
<dbReference type="Gene3D" id="1.20.1250.20">
    <property type="entry name" value="MFS general substrate transporter like domains"/>
    <property type="match status" value="1"/>
</dbReference>
<feature type="transmembrane region" description="Helical" evidence="7">
    <location>
        <begin position="331"/>
        <end position="352"/>
    </location>
</feature>
<feature type="transmembrane region" description="Helical" evidence="7">
    <location>
        <begin position="199"/>
        <end position="219"/>
    </location>
</feature>
<evidence type="ECO:0000256" key="6">
    <source>
        <dbReference type="ARBA" id="ARBA00023136"/>
    </source>
</evidence>
<feature type="transmembrane region" description="Helical" evidence="7">
    <location>
        <begin position="138"/>
        <end position="159"/>
    </location>
</feature>
<evidence type="ECO:0000313" key="10">
    <source>
        <dbReference type="Proteomes" id="UP000183810"/>
    </source>
</evidence>
<feature type="transmembrane region" description="Helical" evidence="7">
    <location>
        <begin position="48"/>
        <end position="66"/>
    </location>
</feature>
<feature type="transmembrane region" description="Helical" evidence="7">
    <location>
        <begin position="268"/>
        <end position="290"/>
    </location>
</feature>
<dbReference type="PROSITE" id="PS00216">
    <property type="entry name" value="SUGAR_TRANSPORT_1"/>
    <property type="match status" value="1"/>
</dbReference>
<name>A0A1J0VMA3_9NOCA</name>